<protein>
    <submittedName>
        <fullName evidence="1">Uncharacterized protein</fullName>
    </submittedName>
</protein>
<dbReference type="RefSeq" id="XP_007405745.1">
    <property type="nucleotide sequence ID" value="XM_007405683.1"/>
</dbReference>
<reference evidence="2" key="1">
    <citation type="journal article" date="2011" name="Proc. Natl. Acad. Sci. U.S.A.">
        <title>Obligate biotrophy features unraveled by the genomic analysis of rust fungi.</title>
        <authorList>
            <person name="Duplessis S."/>
            <person name="Cuomo C.A."/>
            <person name="Lin Y.-C."/>
            <person name="Aerts A."/>
            <person name="Tisserant E."/>
            <person name="Veneault-Fourrey C."/>
            <person name="Joly D.L."/>
            <person name="Hacquard S."/>
            <person name="Amselem J."/>
            <person name="Cantarel B.L."/>
            <person name="Chiu R."/>
            <person name="Coutinho P.M."/>
            <person name="Feau N."/>
            <person name="Field M."/>
            <person name="Frey P."/>
            <person name="Gelhaye E."/>
            <person name="Goldberg J."/>
            <person name="Grabherr M.G."/>
            <person name="Kodira C.D."/>
            <person name="Kohler A."/>
            <person name="Kuees U."/>
            <person name="Lindquist E.A."/>
            <person name="Lucas S.M."/>
            <person name="Mago R."/>
            <person name="Mauceli E."/>
            <person name="Morin E."/>
            <person name="Murat C."/>
            <person name="Pangilinan J.L."/>
            <person name="Park R."/>
            <person name="Pearson M."/>
            <person name="Quesneville H."/>
            <person name="Rouhier N."/>
            <person name="Sakthikumar S."/>
            <person name="Salamov A.A."/>
            <person name="Schmutz J."/>
            <person name="Selles B."/>
            <person name="Shapiro H."/>
            <person name="Tanguay P."/>
            <person name="Tuskan G.A."/>
            <person name="Henrissat B."/>
            <person name="Van de Peer Y."/>
            <person name="Rouze P."/>
            <person name="Ellis J.G."/>
            <person name="Dodds P.N."/>
            <person name="Schein J.E."/>
            <person name="Zhong S."/>
            <person name="Hamelin R.C."/>
            <person name="Grigoriev I.V."/>
            <person name="Szabo L.J."/>
            <person name="Martin F."/>
        </authorList>
    </citation>
    <scope>NUCLEOTIDE SEQUENCE [LARGE SCALE GENOMIC DNA]</scope>
    <source>
        <strain evidence="2">98AG31 / pathotype 3-4-7</strain>
    </source>
</reference>
<dbReference type="GO" id="GO:0005975">
    <property type="term" value="P:carbohydrate metabolic process"/>
    <property type="evidence" value="ECO:0007669"/>
    <property type="project" value="InterPro"/>
</dbReference>
<dbReference type="KEGG" id="mlr:MELLADRAFT_102830"/>
<dbReference type="Gene3D" id="1.50.10.10">
    <property type="match status" value="1"/>
</dbReference>
<dbReference type="AlphaFoldDB" id="F4R9I8"/>
<accession>F4R9I8</accession>
<sequence>MDSNRVIQESGWDTSPQFGPSKAKILDFNPICLNSLLVQMEEDLSKLYAMNKSIDPSYKHLPHTGLVLAVASNNNFKWIISHPRKLSFQSWFQTSLASKDNIAAFAVCMPCPSILKTLLEALFAHSRTEVLHMVEVVCNTFNVVLCPMCRACLSKCVTVRRVEEINWIKVSDEEVIRCKKYKVFGANPTILIH</sequence>
<organism evidence="2">
    <name type="scientific">Melampsora larici-populina (strain 98AG31 / pathotype 3-4-7)</name>
    <name type="common">Poplar leaf rust fungus</name>
    <dbReference type="NCBI Taxonomy" id="747676"/>
    <lineage>
        <taxon>Eukaryota</taxon>
        <taxon>Fungi</taxon>
        <taxon>Dikarya</taxon>
        <taxon>Basidiomycota</taxon>
        <taxon>Pucciniomycotina</taxon>
        <taxon>Pucciniomycetes</taxon>
        <taxon>Pucciniales</taxon>
        <taxon>Melampsoraceae</taxon>
        <taxon>Melampsora</taxon>
    </lineage>
</organism>
<evidence type="ECO:0000313" key="2">
    <source>
        <dbReference type="Proteomes" id="UP000001072"/>
    </source>
</evidence>
<dbReference type="STRING" id="747676.F4R9I8"/>
<keyword evidence="2" id="KW-1185">Reference proteome</keyword>
<dbReference type="GeneID" id="18921785"/>
<dbReference type="InterPro" id="IPR012341">
    <property type="entry name" value="6hp_glycosidase-like_sf"/>
</dbReference>
<dbReference type="InParanoid" id="F4R9I8"/>
<gene>
    <name evidence="1" type="ORF">MELLADRAFT_102830</name>
</gene>
<dbReference type="VEuPathDB" id="FungiDB:MELLADRAFT_102830"/>
<name>F4R9I8_MELLP</name>
<dbReference type="HOGENOM" id="CLU_1409059_0_0_1"/>
<dbReference type="OrthoDB" id="2020758at2759"/>
<dbReference type="EMBL" id="GL883093">
    <property type="protein sequence ID" value="EGG11143.1"/>
    <property type="molecule type" value="Genomic_DNA"/>
</dbReference>
<evidence type="ECO:0000313" key="1">
    <source>
        <dbReference type="EMBL" id="EGG11143.1"/>
    </source>
</evidence>
<dbReference type="Proteomes" id="UP000001072">
    <property type="component" value="Unassembled WGS sequence"/>
</dbReference>
<proteinExistence type="predicted"/>